<dbReference type="PROSITE" id="PS00134">
    <property type="entry name" value="TRYPSIN_HIS"/>
    <property type="match status" value="1"/>
</dbReference>
<dbReference type="Gene3D" id="2.40.10.10">
    <property type="entry name" value="Trypsin-like serine proteases"/>
    <property type="match status" value="2"/>
</dbReference>
<dbReference type="RefSeq" id="WP_150934460.1">
    <property type="nucleotide sequence ID" value="NZ_VYTZ01000005.1"/>
</dbReference>
<sequence>MNLSPTTRTTGRFARLATALGAGLVLVAVAGAHPAAAQDPGKDTTTQAIEPAGAVPGGFASWKDLLATQERLVRAADRITAAVAQERNGGGYAGIVVAPENHELRLYWKGRTSQAIDGLVGQLRGDVSVSVLPARHSAAELTAAMARIAKRAGSAITSIAPRVDGSGLTVTGLDASRARSAASGETVPISVETGVRPQLTTRWNDSPPWYGGGAWQSPGGGCSTGFAVTYGGSSKILSAGHCAALGNTATDPTGEVIGSVTQDNNGLDVLLINTSAAGRVFNNPVGNVSTEYNNPVIGTTSSYVGMWLCTSGAYSGTNCTIQVQQTGVTINVGYLITGTVRAEQTAHLNAVGQGDSGGSVEVVNSANTSQVYAAGVNTAIDTSTAVTCTGYVTSGRTCAWRMYYSPWSNATSAFPGIAITLG</sequence>
<dbReference type="InterPro" id="IPR018114">
    <property type="entry name" value="TRYPSIN_HIS"/>
</dbReference>
<dbReference type="GO" id="GO:0006508">
    <property type="term" value="P:proteolysis"/>
    <property type="evidence" value="ECO:0007669"/>
    <property type="project" value="InterPro"/>
</dbReference>
<keyword evidence="1" id="KW-0732">Signal</keyword>
<gene>
    <name evidence="2" type="ORF">F5972_17150</name>
</gene>
<protein>
    <recommendedName>
        <fullName evidence="4">S1 family peptidase</fullName>
    </recommendedName>
</protein>
<dbReference type="Proteomes" id="UP000327011">
    <property type="component" value="Unassembled WGS sequence"/>
</dbReference>
<dbReference type="AlphaFoldDB" id="A0A5J5K529"/>
<comment type="caution">
    <text evidence="2">The sequence shown here is derived from an EMBL/GenBank/DDBJ whole genome shotgun (WGS) entry which is preliminary data.</text>
</comment>
<feature type="chain" id="PRO_5023804195" description="S1 family peptidase" evidence="1">
    <location>
        <begin position="38"/>
        <end position="422"/>
    </location>
</feature>
<accession>A0A5J5K529</accession>
<dbReference type="SUPFAM" id="SSF50494">
    <property type="entry name" value="Trypsin-like serine proteases"/>
    <property type="match status" value="1"/>
</dbReference>
<dbReference type="InterPro" id="IPR043504">
    <property type="entry name" value="Peptidase_S1_PA_chymotrypsin"/>
</dbReference>
<reference evidence="2 3" key="1">
    <citation type="submission" date="2019-09" db="EMBL/GenBank/DDBJ databases">
        <title>Screening of Novel Bioactive Compounds from Soil-Associated.</title>
        <authorList>
            <person name="Gong X."/>
        </authorList>
    </citation>
    <scope>NUCLEOTIDE SEQUENCE [LARGE SCALE GENOMIC DNA]</scope>
    <source>
        <strain evidence="2 3">Gxj-6</strain>
    </source>
</reference>
<dbReference type="InterPro" id="IPR009003">
    <property type="entry name" value="Peptidase_S1_PA"/>
</dbReference>
<organism evidence="2 3">
    <name type="scientific">Microbispora cellulosiformans</name>
    <dbReference type="NCBI Taxonomy" id="2614688"/>
    <lineage>
        <taxon>Bacteria</taxon>
        <taxon>Bacillati</taxon>
        <taxon>Actinomycetota</taxon>
        <taxon>Actinomycetes</taxon>
        <taxon>Streptosporangiales</taxon>
        <taxon>Streptosporangiaceae</taxon>
        <taxon>Microbispora</taxon>
    </lineage>
</organism>
<name>A0A5J5K529_9ACTN</name>
<keyword evidence="3" id="KW-1185">Reference proteome</keyword>
<evidence type="ECO:0000313" key="3">
    <source>
        <dbReference type="Proteomes" id="UP000327011"/>
    </source>
</evidence>
<evidence type="ECO:0008006" key="4">
    <source>
        <dbReference type="Google" id="ProtNLM"/>
    </source>
</evidence>
<dbReference type="EMBL" id="VYTZ01000005">
    <property type="protein sequence ID" value="KAA9378555.1"/>
    <property type="molecule type" value="Genomic_DNA"/>
</dbReference>
<dbReference type="GO" id="GO:0004252">
    <property type="term" value="F:serine-type endopeptidase activity"/>
    <property type="evidence" value="ECO:0007669"/>
    <property type="project" value="InterPro"/>
</dbReference>
<proteinExistence type="predicted"/>
<evidence type="ECO:0000256" key="1">
    <source>
        <dbReference type="SAM" id="SignalP"/>
    </source>
</evidence>
<feature type="signal peptide" evidence="1">
    <location>
        <begin position="1"/>
        <end position="37"/>
    </location>
</feature>
<evidence type="ECO:0000313" key="2">
    <source>
        <dbReference type="EMBL" id="KAA9378555.1"/>
    </source>
</evidence>